<proteinExistence type="predicted"/>
<dbReference type="Pfam" id="PF01494">
    <property type="entry name" value="FAD_binding_3"/>
    <property type="match status" value="1"/>
</dbReference>
<dbReference type="PRINTS" id="PR00420">
    <property type="entry name" value="RNGMNOXGNASE"/>
</dbReference>
<evidence type="ECO:0000256" key="3">
    <source>
        <dbReference type="ARBA" id="ARBA00022827"/>
    </source>
</evidence>
<dbReference type="GO" id="GO:0071949">
    <property type="term" value="F:FAD binding"/>
    <property type="evidence" value="ECO:0007669"/>
    <property type="project" value="InterPro"/>
</dbReference>
<dbReference type="Proteomes" id="UP000613580">
    <property type="component" value="Unassembled WGS sequence"/>
</dbReference>
<evidence type="ECO:0000256" key="4">
    <source>
        <dbReference type="ARBA" id="ARBA00023002"/>
    </source>
</evidence>
<evidence type="ECO:0000313" key="6">
    <source>
        <dbReference type="EMBL" id="KAF7319251.1"/>
    </source>
</evidence>
<dbReference type="InterPro" id="IPR050641">
    <property type="entry name" value="RIFMO-like"/>
</dbReference>
<dbReference type="OrthoDB" id="2851073at2759"/>
<feature type="domain" description="FAD-binding" evidence="5">
    <location>
        <begin position="8"/>
        <end position="383"/>
    </location>
</feature>
<evidence type="ECO:0000256" key="1">
    <source>
        <dbReference type="ARBA" id="ARBA00001974"/>
    </source>
</evidence>
<comment type="cofactor">
    <cofactor evidence="1">
        <name>FAD</name>
        <dbReference type="ChEBI" id="CHEBI:57692"/>
    </cofactor>
</comment>
<dbReference type="InterPro" id="IPR002938">
    <property type="entry name" value="FAD-bd"/>
</dbReference>
<dbReference type="PANTHER" id="PTHR43004">
    <property type="entry name" value="TRK SYSTEM POTASSIUM UPTAKE PROTEIN"/>
    <property type="match status" value="1"/>
</dbReference>
<organism evidence="6 7">
    <name type="scientific">Mycena chlorophos</name>
    <name type="common">Agaric fungus</name>
    <name type="synonym">Agaricus chlorophos</name>
    <dbReference type="NCBI Taxonomy" id="658473"/>
    <lineage>
        <taxon>Eukaryota</taxon>
        <taxon>Fungi</taxon>
        <taxon>Dikarya</taxon>
        <taxon>Basidiomycota</taxon>
        <taxon>Agaricomycotina</taxon>
        <taxon>Agaricomycetes</taxon>
        <taxon>Agaricomycetidae</taxon>
        <taxon>Agaricales</taxon>
        <taxon>Marasmiineae</taxon>
        <taxon>Mycenaceae</taxon>
        <taxon>Mycena</taxon>
    </lineage>
</organism>
<gene>
    <name evidence="6" type="ORF">HMN09_00262600</name>
</gene>
<comment type="caution">
    <text evidence="6">The sequence shown here is derived from an EMBL/GenBank/DDBJ whole genome shotgun (WGS) entry which is preliminary data.</text>
</comment>
<dbReference type="GO" id="GO:0016709">
    <property type="term" value="F:oxidoreductase activity, acting on paired donors, with incorporation or reduction of molecular oxygen, NAD(P)H as one donor, and incorporation of one atom of oxygen"/>
    <property type="evidence" value="ECO:0007669"/>
    <property type="project" value="UniProtKB-ARBA"/>
</dbReference>
<reference evidence="6" key="1">
    <citation type="submission" date="2020-05" db="EMBL/GenBank/DDBJ databases">
        <title>Mycena genomes resolve the evolution of fungal bioluminescence.</title>
        <authorList>
            <person name="Tsai I.J."/>
        </authorList>
    </citation>
    <scope>NUCLEOTIDE SEQUENCE</scope>
    <source>
        <strain evidence="6">110903Hualien_Pintung</strain>
    </source>
</reference>
<dbReference type="EMBL" id="JACAZE010000003">
    <property type="protein sequence ID" value="KAF7319251.1"/>
    <property type="molecule type" value="Genomic_DNA"/>
</dbReference>
<evidence type="ECO:0000259" key="5">
    <source>
        <dbReference type="Pfam" id="PF01494"/>
    </source>
</evidence>
<dbReference type="AlphaFoldDB" id="A0A8H6TL46"/>
<dbReference type="PANTHER" id="PTHR43004:SF19">
    <property type="entry name" value="BINDING MONOOXYGENASE, PUTATIVE (JCVI)-RELATED"/>
    <property type="match status" value="1"/>
</dbReference>
<keyword evidence="4" id="KW-0560">Oxidoreductase</keyword>
<name>A0A8H6TL46_MYCCL</name>
<sequence>MSTTLPQETKILIIGAGPVGMAAAIALRARGFGANDITIVDALLAGQNTSRAMVIQSGTLEALAAVDCVDKLLDIGTKVDQLQATSGGDSPSPFLIAKFSLLQDATKFPFSLSIPQMKTEQVMLEKLESIGIHVLRPFKAIGVESGQDGRCIVEFESGEVVRAKYVVGADGAHSMVRAHLGVDFKDPDGDETLDYGDVSQLVLGDIAFDTAPEFPSTLFLQTGNGNFVLLAPFPEKATPDPARQVFRFASGVPVEDGAAPHAPSIEYIQSLLNRTGPSFLSSDPRRTPHPRHINKLYWSSRYRTRSAIAEQCVVLVPNGGPVFLVGDAAHIHSPLGGQGMSLGIRDAVSLAPVIKSLENTGGVDEQLLKEWGADRHAKALAVIALTKRALAITSSGARRGLVSTLFELFQRAVAYRDTVTYHVLVNILLMPAKTSAKPIPSSQLLCAAINSYGDACNAPTKNDSRWCPRHDEKRVKLYVNYKAHHATLQAIPHLSLTVGMIKKCVCLETVRGWNKLLMTKFCLLNRCINAREYFTARFFGNDMDFGHRTFWHFLQKQLQKTEALLGEVEQRACQLLLEDQNALWVLEHQVDAEEETEKCSGHDDRLLATASKPKQHDPTDITDVEDPLDVALREKGSLLWEKIKTRLARYCASAPPRLYTERVNIIHACVRRAVCTDVKLLVAAQSYDSVHAMLADSDLDVAVLQSLWNAIRRLDSHEVRASIDDVLRCDQGGDEFTILGGRVHKSLSGNPLPFRAWGHLIAVFLCYSCVRRVCKTIDEVITLTRYAILDRSPFFQSSLTYDNPAYPETKIFNLCGFMFANFSDSGERSIISKCNCGAGGPPHWSETAYSYLICGGLSLTDPKAAAFVEACFRACKKDPDLMVLARRGAEGEIRCSHDFIWAERKRQAHTRAGLRTAEWEPARTVRYADTVLQIACPEIPGQPDLVDCYQLVIADGGSCSMGEFVKKISGILLRDVWRVKDDMGLMVEVVLPLVQRKEIELSDYTSPQIETDLLAVYKRLWGKEPAKLADDEYRAKPAGKKKTRM</sequence>
<dbReference type="Gene3D" id="3.50.50.60">
    <property type="entry name" value="FAD/NAD(P)-binding domain"/>
    <property type="match status" value="1"/>
</dbReference>
<dbReference type="InterPro" id="IPR036188">
    <property type="entry name" value="FAD/NAD-bd_sf"/>
</dbReference>
<dbReference type="Gene3D" id="3.30.70.2450">
    <property type="match status" value="1"/>
</dbReference>
<keyword evidence="2" id="KW-0285">Flavoprotein</keyword>
<evidence type="ECO:0000256" key="2">
    <source>
        <dbReference type="ARBA" id="ARBA00022630"/>
    </source>
</evidence>
<evidence type="ECO:0000313" key="7">
    <source>
        <dbReference type="Proteomes" id="UP000613580"/>
    </source>
</evidence>
<accession>A0A8H6TL46</accession>
<protein>
    <submittedName>
        <fullName evidence="6">FAD-binding-3 domain-containing protein</fullName>
    </submittedName>
</protein>
<keyword evidence="7" id="KW-1185">Reference proteome</keyword>
<keyword evidence="3" id="KW-0274">FAD</keyword>
<dbReference type="SUPFAM" id="SSF51905">
    <property type="entry name" value="FAD/NAD(P)-binding domain"/>
    <property type="match status" value="1"/>
</dbReference>